<feature type="region of interest" description="Disordered" evidence="1">
    <location>
        <begin position="254"/>
        <end position="282"/>
    </location>
</feature>
<accession>A0A0B4DZU3</accession>
<dbReference type="EMBL" id="JWSY01000005">
    <property type="protein sequence ID" value="KIC59803.1"/>
    <property type="molecule type" value="Genomic_DNA"/>
</dbReference>
<evidence type="ECO:0000313" key="2">
    <source>
        <dbReference type="EMBL" id="KIC59803.1"/>
    </source>
</evidence>
<comment type="caution">
    <text evidence="2">The sequence shown here is derived from an EMBL/GenBank/DDBJ whole genome shotgun (WGS) entry which is preliminary data.</text>
</comment>
<name>A0A0B4DZU3_9CAUL</name>
<feature type="compositionally biased region" description="Low complexity" evidence="1">
    <location>
        <begin position="78"/>
        <end position="104"/>
    </location>
</feature>
<dbReference type="AlphaFoldDB" id="A0A0B4DZU3"/>
<dbReference type="STRING" id="172043.RM53_05270"/>
<dbReference type="RefSeq" id="WP_039244867.1">
    <property type="nucleotide sequence ID" value="NZ_JWSY01000005.1"/>
</dbReference>
<reference evidence="2 3" key="1">
    <citation type="submission" date="2014-12" db="EMBL/GenBank/DDBJ databases">
        <title>Genome sequencing of Brevundimonas nasdae TPW30.</title>
        <authorList>
            <person name="Tan P.W."/>
            <person name="Chan K.-G."/>
        </authorList>
    </citation>
    <scope>NUCLEOTIDE SEQUENCE [LARGE SCALE GENOMIC DNA]</scope>
    <source>
        <strain evidence="2 3">TPW30</strain>
    </source>
</reference>
<evidence type="ECO:0000256" key="1">
    <source>
        <dbReference type="SAM" id="MobiDB-lite"/>
    </source>
</evidence>
<organism evidence="2 3">
    <name type="scientific">Brevundimonas nasdae</name>
    <dbReference type="NCBI Taxonomy" id="172043"/>
    <lineage>
        <taxon>Bacteria</taxon>
        <taxon>Pseudomonadati</taxon>
        <taxon>Pseudomonadota</taxon>
        <taxon>Alphaproteobacteria</taxon>
        <taxon>Caulobacterales</taxon>
        <taxon>Caulobacteraceae</taxon>
        <taxon>Brevundimonas</taxon>
    </lineage>
</organism>
<protein>
    <recommendedName>
        <fullName evidence="4">DUF1800 domain-containing protein</fullName>
    </recommendedName>
</protein>
<dbReference type="InterPro" id="IPR014917">
    <property type="entry name" value="DUF1800"/>
</dbReference>
<dbReference type="Proteomes" id="UP000031166">
    <property type="component" value="Unassembled WGS sequence"/>
</dbReference>
<gene>
    <name evidence="2" type="ORF">RM53_05270</name>
</gene>
<sequence length="498" mass="53494">MASSATDAAVALTRLGLGARPGEIDRVAADPRGWATAQIRRQGAPQPSGQFADTAERVAQYIDYQSDAGLARRDRRAAAPATAEAAPSPAPASGMPDAADPQAVARREARQAARRDITQDTAQEFLARAQLGATTDDGFAERWALFWSNALTVSAAKFASGAFVGQYEREAIRPHVFGRFEDLVLAAEQHPAMLLYLDQARSVGPDSMAGARRNAGLNENLAREMMELHTVGADAGYTQADVTELARALTGWSIPAARDQRQPNRPRRARNMAAPTDPGPDGFVFRANVHEPGPRTVMGKTYPAAGLAQGQAILRDLARHPATAKRLSRRLAAHFVADDPPLHLVARLEAAWTGSGGDLAQVARALVEAPETWTPQPAKIKTPYDFIVSANRALGTRPQRIQPLRQALHDMGQPPFSPSSPEGWPDTAADWAGPDALVKRLNWSRTAADLAQASDPNAVAAAALGPRLGERTRLAVARAESRPEALTLLFMSPEFQRR</sequence>
<proteinExistence type="predicted"/>
<evidence type="ECO:0000313" key="3">
    <source>
        <dbReference type="Proteomes" id="UP000031166"/>
    </source>
</evidence>
<feature type="region of interest" description="Disordered" evidence="1">
    <location>
        <begin position="72"/>
        <end position="117"/>
    </location>
</feature>
<dbReference type="Pfam" id="PF08811">
    <property type="entry name" value="DUF1800"/>
    <property type="match status" value="1"/>
</dbReference>
<evidence type="ECO:0008006" key="4">
    <source>
        <dbReference type="Google" id="ProtNLM"/>
    </source>
</evidence>
<feature type="compositionally biased region" description="Basic and acidic residues" evidence="1">
    <location>
        <begin position="105"/>
        <end position="117"/>
    </location>
</feature>